<dbReference type="Proteomes" id="UP000199118">
    <property type="component" value="Unassembled WGS sequence"/>
</dbReference>
<evidence type="ECO:0000256" key="7">
    <source>
        <dbReference type="ARBA" id="ARBA00023136"/>
    </source>
</evidence>
<protein>
    <submittedName>
        <fullName evidence="10">Hemolysin-type calcium-binding repeat-containing protein</fullName>
    </submittedName>
</protein>
<dbReference type="InterPro" id="IPR018511">
    <property type="entry name" value="Hemolysin-typ_Ca-bd_CS"/>
</dbReference>
<dbReference type="PANTHER" id="PTHR38340:SF1">
    <property type="entry name" value="S-LAYER PROTEIN"/>
    <property type="match status" value="1"/>
</dbReference>
<dbReference type="SUPFAM" id="SSF51120">
    <property type="entry name" value="beta-Roll"/>
    <property type="match status" value="3"/>
</dbReference>
<evidence type="ECO:0000256" key="2">
    <source>
        <dbReference type="ARBA" id="ARBA00004613"/>
    </source>
</evidence>
<evidence type="ECO:0000256" key="1">
    <source>
        <dbReference type="ARBA" id="ARBA00004370"/>
    </source>
</evidence>
<keyword evidence="5" id="KW-0677">Repeat</keyword>
<dbReference type="InterPro" id="IPR001343">
    <property type="entry name" value="Hemolysn_Ca-bd"/>
</dbReference>
<dbReference type="Pfam" id="PF17892">
    <property type="entry name" value="Cadherin_5"/>
    <property type="match status" value="1"/>
</dbReference>
<dbReference type="PRINTS" id="PR00313">
    <property type="entry name" value="CABNDNGRPT"/>
</dbReference>
<feature type="domain" description="Cadherin-like" evidence="9">
    <location>
        <begin position="333"/>
        <end position="415"/>
    </location>
</feature>
<dbReference type="Pfam" id="PF17963">
    <property type="entry name" value="Big_9"/>
    <property type="match status" value="1"/>
</dbReference>
<dbReference type="GO" id="GO:0005509">
    <property type="term" value="F:calcium ion binding"/>
    <property type="evidence" value="ECO:0007669"/>
    <property type="project" value="InterPro"/>
</dbReference>
<dbReference type="Gene3D" id="2.60.40.3440">
    <property type="match status" value="1"/>
</dbReference>
<reference evidence="10 11" key="1">
    <citation type="submission" date="2016-10" db="EMBL/GenBank/DDBJ databases">
        <authorList>
            <person name="de Groot N.N."/>
        </authorList>
    </citation>
    <scope>NUCLEOTIDE SEQUENCE [LARGE SCALE GENOMIC DNA]</scope>
    <source>
        <strain evidence="10 11">DSM 17890</strain>
    </source>
</reference>
<keyword evidence="4" id="KW-0800">Toxin</keyword>
<keyword evidence="11" id="KW-1185">Reference proteome</keyword>
<keyword evidence="3" id="KW-0964">Secreted</keyword>
<feature type="region of interest" description="Disordered" evidence="8">
    <location>
        <begin position="1"/>
        <end position="26"/>
    </location>
</feature>
<dbReference type="PANTHER" id="PTHR38340">
    <property type="entry name" value="S-LAYER PROTEIN"/>
    <property type="match status" value="1"/>
</dbReference>
<dbReference type="InterPro" id="IPR050557">
    <property type="entry name" value="RTX_toxin/Mannuronan_C5-epim"/>
</dbReference>
<keyword evidence="6" id="KW-0843">Virulence</keyword>
<dbReference type="Gene3D" id="2.150.10.10">
    <property type="entry name" value="Serralysin-like metalloprotease, C-terminal"/>
    <property type="match status" value="2"/>
</dbReference>
<dbReference type="STRING" id="356660.SAMN05444336_101343"/>
<dbReference type="OrthoDB" id="9342475at2"/>
<gene>
    <name evidence="10" type="ORF">SAMN05444336_101343</name>
</gene>
<dbReference type="PRINTS" id="PR01488">
    <property type="entry name" value="RTXTOXINA"/>
</dbReference>
<keyword evidence="7" id="KW-0472">Membrane</keyword>
<evidence type="ECO:0000313" key="10">
    <source>
        <dbReference type="EMBL" id="SDW18167.1"/>
    </source>
</evidence>
<name>A0A1H2RFL1_9RHOB</name>
<evidence type="ECO:0000256" key="5">
    <source>
        <dbReference type="ARBA" id="ARBA00022737"/>
    </source>
</evidence>
<proteinExistence type="predicted"/>
<evidence type="ECO:0000313" key="11">
    <source>
        <dbReference type="Proteomes" id="UP000199118"/>
    </source>
</evidence>
<evidence type="ECO:0000256" key="8">
    <source>
        <dbReference type="SAM" id="MobiDB-lite"/>
    </source>
</evidence>
<feature type="region of interest" description="Disordered" evidence="8">
    <location>
        <begin position="163"/>
        <end position="182"/>
    </location>
</feature>
<dbReference type="GO" id="GO:0005576">
    <property type="term" value="C:extracellular region"/>
    <property type="evidence" value="ECO:0007669"/>
    <property type="project" value="UniProtKB-SubCell"/>
</dbReference>
<evidence type="ECO:0000256" key="4">
    <source>
        <dbReference type="ARBA" id="ARBA00022656"/>
    </source>
</evidence>
<feature type="compositionally biased region" description="Gly residues" evidence="8">
    <location>
        <begin position="564"/>
        <end position="579"/>
    </location>
</feature>
<dbReference type="InterPro" id="IPR041690">
    <property type="entry name" value="Cadherin_5"/>
</dbReference>
<dbReference type="AlphaFoldDB" id="A0A1H2RFL1"/>
<dbReference type="Gene3D" id="2.160.20.160">
    <property type="match status" value="2"/>
</dbReference>
<dbReference type="InterPro" id="IPR003995">
    <property type="entry name" value="RTX_toxin_determinant-A"/>
</dbReference>
<feature type="compositionally biased region" description="Basic and acidic residues" evidence="8">
    <location>
        <begin position="598"/>
        <end position="610"/>
    </location>
</feature>
<accession>A0A1H2RFL1</accession>
<dbReference type="RefSeq" id="WP_092679402.1">
    <property type="nucleotide sequence ID" value="NZ_FNMZ01000001.1"/>
</dbReference>
<dbReference type="PROSITE" id="PS00330">
    <property type="entry name" value="HEMOLYSIN_CALCIUM"/>
    <property type="match status" value="4"/>
</dbReference>
<dbReference type="Pfam" id="PF00353">
    <property type="entry name" value="HemolysinCabind"/>
    <property type="match status" value="5"/>
</dbReference>
<feature type="region of interest" description="Disordered" evidence="8">
    <location>
        <begin position="536"/>
        <end position="579"/>
    </location>
</feature>
<evidence type="ECO:0000256" key="6">
    <source>
        <dbReference type="ARBA" id="ARBA00023026"/>
    </source>
</evidence>
<dbReference type="InterPro" id="IPR011049">
    <property type="entry name" value="Serralysin-like_metalloprot_C"/>
</dbReference>
<feature type="region of interest" description="Disordered" evidence="8">
    <location>
        <begin position="598"/>
        <end position="625"/>
    </location>
</feature>
<evidence type="ECO:0000256" key="3">
    <source>
        <dbReference type="ARBA" id="ARBA00022525"/>
    </source>
</evidence>
<sequence length="740" mass="74175">MTELVTPPFGETLDGGPGDDSLHGEGDWQVLRGFAGDDLLQPFGRGGEAHGGDGNDTLEAGGSHRDALFGDAGDDLFRLSGGLADMFGGDGDDVLEATGGSGLFAGGEGLDTVVLPGVEADWELAVDGRTIRSDLWGVSLAIPAVEILRFDNTSLLISEARPGVTRSGDSSAREPATGTARDDIFVMGDGDDVIYGGGGDDRVHAGAGNDEIQLGSAYGGGHVVEAGPGNDLIAAYGWDTRQSGGEGDDRFISRGYGFNAMDGGPGMDRVIYVAAREDFRIELLGPGAAIVARVADGGSPHDRARDTLTGMEILEFRGGETVSLAGGPIPDAETVQAVEGGSVWISAAELLDGDIAAPGAALALLGVEDAAHGTATLSGGGVTFTPEAGFHGEASFVYRVGDGMAEARQVVTVEVASTNRGPQARDDAFAARSTDGVTGGVTGDLLADNGAGADADPDGDVLHLAGVEGAAAGGGGLVRLASGALVRFEASGRFVYDPDGAFDGLAVGAVATDGFDYTAADPEGAFDIGHVTVTVTGAAPEPDPEPGPAPGAPSATPVEAGLTLSGGPGAQRLLGGTGDDVLRGGGGADRLLADAGEDRLTGGAGRDRLKGGAGDDALRGGAGDDTLRGGAGDDLLRGGAGDDLLRGGAGRDVLIGGRGDDVLAGGAGRDVLRFRAGDGADVARRFDPDLDRAVFGRGVDGLDALEFEQRARGVAVIFEGGEVLFKGLREADFDADNLIA</sequence>
<dbReference type="GO" id="GO:0090729">
    <property type="term" value="F:toxin activity"/>
    <property type="evidence" value="ECO:0007669"/>
    <property type="project" value="UniProtKB-KW"/>
</dbReference>
<comment type="subcellular location">
    <subcellularLocation>
        <location evidence="1">Membrane</location>
    </subcellularLocation>
    <subcellularLocation>
        <location evidence="2">Secreted</location>
    </subcellularLocation>
</comment>
<feature type="region of interest" description="Disordered" evidence="8">
    <location>
        <begin position="42"/>
        <end position="63"/>
    </location>
</feature>
<dbReference type="GO" id="GO:0016020">
    <property type="term" value="C:membrane"/>
    <property type="evidence" value="ECO:0007669"/>
    <property type="project" value="UniProtKB-SubCell"/>
</dbReference>
<evidence type="ECO:0000259" key="9">
    <source>
        <dbReference type="Pfam" id="PF17892"/>
    </source>
</evidence>
<dbReference type="EMBL" id="FNMZ01000001">
    <property type="protein sequence ID" value="SDW18167.1"/>
    <property type="molecule type" value="Genomic_DNA"/>
</dbReference>
<organism evidence="10 11">
    <name type="scientific">Albimonas donghaensis</name>
    <dbReference type="NCBI Taxonomy" id="356660"/>
    <lineage>
        <taxon>Bacteria</taxon>
        <taxon>Pseudomonadati</taxon>
        <taxon>Pseudomonadota</taxon>
        <taxon>Alphaproteobacteria</taxon>
        <taxon>Rhodobacterales</taxon>
        <taxon>Paracoccaceae</taxon>
        <taxon>Albimonas</taxon>
    </lineage>
</organism>